<accession>A0A5A7R6M5</accession>
<evidence type="ECO:0000256" key="1">
    <source>
        <dbReference type="SAM" id="MobiDB-lite"/>
    </source>
</evidence>
<organism evidence="2 3">
    <name type="scientific">Striga asiatica</name>
    <name type="common">Asiatic witchweed</name>
    <name type="synonym">Buchnera asiatica</name>
    <dbReference type="NCBI Taxonomy" id="4170"/>
    <lineage>
        <taxon>Eukaryota</taxon>
        <taxon>Viridiplantae</taxon>
        <taxon>Streptophyta</taxon>
        <taxon>Embryophyta</taxon>
        <taxon>Tracheophyta</taxon>
        <taxon>Spermatophyta</taxon>
        <taxon>Magnoliopsida</taxon>
        <taxon>eudicotyledons</taxon>
        <taxon>Gunneridae</taxon>
        <taxon>Pentapetalae</taxon>
        <taxon>asterids</taxon>
        <taxon>lamiids</taxon>
        <taxon>Lamiales</taxon>
        <taxon>Orobanchaceae</taxon>
        <taxon>Buchnereae</taxon>
        <taxon>Striga</taxon>
    </lineage>
</organism>
<evidence type="ECO:0000313" key="2">
    <source>
        <dbReference type="EMBL" id="GER53149.1"/>
    </source>
</evidence>
<reference evidence="3" key="1">
    <citation type="journal article" date="2019" name="Curr. Biol.">
        <title>Genome Sequence of Striga asiatica Provides Insight into the Evolution of Plant Parasitism.</title>
        <authorList>
            <person name="Yoshida S."/>
            <person name="Kim S."/>
            <person name="Wafula E.K."/>
            <person name="Tanskanen J."/>
            <person name="Kim Y.M."/>
            <person name="Honaas L."/>
            <person name="Yang Z."/>
            <person name="Spallek T."/>
            <person name="Conn C.E."/>
            <person name="Ichihashi Y."/>
            <person name="Cheong K."/>
            <person name="Cui S."/>
            <person name="Der J.P."/>
            <person name="Gundlach H."/>
            <person name="Jiao Y."/>
            <person name="Hori C."/>
            <person name="Ishida J.K."/>
            <person name="Kasahara H."/>
            <person name="Kiba T."/>
            <person name="Kim M.S."/>
            <person name="Koo N."/>
            <person name="Laohavisit A."/>
            <person name="Lee Y.H."/>
            <person name="Lumba S."/>
            <person name="McCourt P."/>
            <person name="Mortimer J.C."/>
            <person name="Mutuku J.M."/>
            <person name="Nomura T."/>
            <person name="Sasaki-Sekimoto Y."/>
            <person name="Seto Y."/>
            <person name="Wang Y."/>
            <person name="Wakatake T."/>
            <person name="Sakakibara H."/>
            <person name="Demura T."/>
            <person name="Yamaguchi S."/>
            <person name="Yoneyama K."/>
            <person name="Manabe R.I."/>
            <person name="Nelson D.C."/>
            <person name="Schulman A.H."/>
            <person name="Timko M.P."/>
            <person name="dePamphilis C.W."/>
            <person name="Choi D."/>
            <person name="Shirasu K."/>
        </authorList>
    </citation>
    <scope>NUCLEOTIDE SEQUENCE [LARGE SCALE GENOMIC DNA]</scope>
    <source>
        <strain evidence="3">cv. UVA1</strain>
    </source>
</reference>
<protein>
    <submittedName>
        <fullName evidence="2">Plant Tudor-like RNA-binding protein</fullName>
    </submittedName>
</protein>
<evidence type="ECO:0000313" key="3">
    <source>
        <dbReference type="Proteomes" id="UP000325081"/>
    </source>
</evidence>
<dbReference type="AlphaFoldDB" id="A0A5A7R6M5"/>
<feature type="region of interest" description="Disordered" evidence="1">
    <location>
        <begin position="1"/>
        <end position="36"/>
    </location>
</feature>
<gene>
    <name evidence="2" type="ORF">STAS_30646</name>
</gene>
<keyword evidence="3" id="KW-1185">Reference proteome</keyword>
<sequence length="188" mass="20282">MKALDQMLPCSASDCGSVKRKTGPDEDALAASSKKQAVSGTDMFEEEVKSGSAAISKVEPYDASLVASVGKKQSTFDAVGHAYEDEEEEVNMVTDYDVLDNAPPMIKLEYWTTLDTKDDDLKDELAKHFDRGSDQFKAALEMLGGNLLEYKARVGGGSDHPNGGNVIVGALLRQDGSLLCSFFNLDCE</sequence>
<dbReference type="EMBL" id="BKCP01010514">
    <property type="protein sequence ID" value="GER53149.1"/>
    <property type="molecule type" value="Genomic_DNA"/>
</dbReference>
<dbReference type="Proteomes" id="UP000325081">
    <property type="component" value="Unassembled WGS sequence"/>
</dbReference>
<name>A0A5A7R6M5_STRAF</name>
<comment type="caution">
    <text evidence="2">The sequence shown here is derived from an EMBL/GenBank/DDBJ whole genome shotgun (WGS) entry which is preliminary data.</text>
</comment>
<proteinExistence type="predicted"/>